<dbReference type="PANTHER" id="PTHR31339">
    <property type="entry name" value="PECTIN LYASE-RELATED"/>
    <property type="match status" value="1"/>
</dbReference>
<dbReference type="SUPFAM" id="SSF51126">
    <property type="entry name" value="Pectin lyase-like"/>
    <property type="match status" value="1"/>
</dbReference>
<evidence type="ECO:0000256" key="3">
    <source>
        <dbReference type="ARBA" id="ARBA00023295"/>
    </source>
</evidence>
<dbReference type="GO" id="GO:0005975">
    <property type="term" value="P:carbohydrate metabolic process"/>
    <property type="evidence" value="ECO:0007669"/>
    <property type="project" value="InterPro"/>
</dbReference>
<accession>A0A2M7SE67</accession>
<dbReference type="InterPro" id="IPR000743">
    <property type="entry name" value="Glyco_hydro_28"/>
</dbReference>
<dbReference type="Gene3D" id="2.160.20.10">
    <property type="entry name" value="Single-stranded right-handed beta-helix, Pectin lyase-like"/>
    <property type="match status" value="1"/>
</dbReference>
<evidence type="ECO:0000256" key="4">
    <source>
        <dbReference type="RuleBase" id="RU361169"/>
    </source>
</evidence>
<dbReference type="EMBL" id="PFMR01000081">
    <property type="protein sequence ID" value="PIZ17825.1"/>
    <property type="molecule type" value="Genomic_DNA"/>
</dbReference>
<dbReference type="AlphaFoldDB" id="A0A2M7SE67"/>
<dbReference type="SMART" id="SM00710">
    <property type="entry name" value="PbH1"/>
    <property type="match status" value="6"/>
</dbReference>
<dbReference type="InterPro" id="IPR011050">
    <property type="entry name" value="Pectin_lyase_fold/virulence"/>
</dbReference>
<dbReference type="PANTHER" id="PTHR31339:SF9">
    <property type="entry name" value="PLASMIN AND FIBRONECTIN-BINDING PROTEIN A"/>
    <property type="match status" value="1"/>
</dbReference>
<proteinExistence type="inferred from homology"/>
<reference evidence="6" key="1">
    <citation type="submission" date="2017-09" db="EMBL/GenBank/DDBJ databases">
        <title>Depth-based differentiation of microbial function through sediment-hosted aquifers and enrichment of novel symbionts in the deep terrestrial subsurface.</title>
        <authorList>
            <person name="Probst A.J."/>
            <person name="Ladd B."/>
            <person name="Jarett J.K."/>
            <person name="Geller-Mcgrath D.E."/>
            <person name="Sieber C.M.K."/>
            <person name="Emerson J.B."/>
            <person name="Anantharaman K."/>
            <person name="Thomas B.C."/>
            <person name="Malmstrom R."/>
            <person name="Stieglmeier M."/>
            <person name="Klingl A."/>
            <person name="Woyke T."/>
            <person name="Ryan C.M."/>
            <person name="Banfield J.F."/>
        </authorList>
    </citation>
    <scope>NUCLEOTIDE SEQUENCE [LARGE SCALE GENOMIC DNA]</scope>
</reference>
<evidence type="ECO:0000313" key="6">
    <source>
        <dbReference type="Proteomes" id="UP000229307"/>
    </source>
</evidence>
<name>A0A2M7SE67_9BACT</name>
<dbReference type="InterPro" id="IPR012334">
    <property type="entry name" value="Pectin_lyas_fold"/>
</dbReference>
<evidence type="ECO:0000256" key="2">
    <source>
        <dbReference type="ARBA" id="ARBA00022801"/>
    </source>
</evidence>
<dbReference type="InterPro" id="IPR051801">
    <property type="entry name" value="GH28_Enzymes"/>
</dbReference>
<comment type="caution">
    <text evidence="5">The sequence shown here is derived from an EMBL/GenBank/DDBJ whole genome shotgun (WGS) entry which is preliminary data.</text>
</comment>
<protein>
    <recommendedName>
        <fullName evidence="7">Glycoside hydrolase</fullName>
    </recommendedName>
</protein>
<comment type="similarity">
    <text evidence="1 4">Belongs to the glycosyl hydrolase 28 family.</text>
</comment>
<evidence type="ECO:0000313" key="5">
    <source>
        <dbReference type="EMBL" id="PIZ17825.1"/>
    </source>
</evidence>
<gene>
    <name evidence="5" type="ORF">COY52_02525</name>
</gene>
<evidence type="ECO:0000256" key="1">
    <source>
        <dbReference type="ARBA" id="ARBA00008834"/>
    </source>
</evidence>
<keyword evidence="2 4" id="KW-0378">Hydrolase</keyword>
<dbReference type="InterPro" id="IPR006626">
    <property type="entry name" value="PbH1"/>
</dbReference>
<organism evidence="5 6">
    <name type="scientific">Candidatus Desantisbacteria bacterium CG_4_10_14_0_8_um_filter_48_22</name>
    <dbReference type="NCBI Taxonomy" id="1974543"/>
    <lineage>
        <taxon>Bacteria</taxon>
        <taxon>Candidatus Desantisiibacteriota</taxon>
    </lineage>
</organism>
<keyword evidence="3 4" id="KW-0326">Glycosidase</keyword>
<evidence type="ECO:0008006" key="7">
    <source>
        <dbReference type="Google" id="ProtNLM"/>
    </source>
</evidence>
<dbReference type="Proteomes" id="UP000229307">
    <property type="component" value="Unassembled WGS sequence"/>
</dbReference>
<dbReference type="GO" id="GO:0004650">
    <property type="term" value="F:polygalacturonase activity"/>
    <property type="evidence" value="ECO:0007669"/>
    <property type="project" value="InterPro"/>
</dbReference>
<sequence>MDRARIFDVREYGAVGDGRTIDTQAIQKAVDACSQAGGGTVLVEGGVYVIGTIMLKSHIELRLASTATLKGTTDISLYHKDQKMPYKNINRSLIYAADCTDISITGQGTIDGSAVEVSKALKEKYGEGWWMVAAEKIERTVLIRLRNCSNTRVEGILLADSLSFAFHPIQCRQMRIEGLRVESVIMPNSDGIDLDGCKDVFISNCNINSEDDSIALKAIEPGYPCKDITITSCILSSWCAAFRAGPDAVEDIENVTMSNCVIRDTGLNGIKIQESMGAAIRNMTFSNIVMDNVKGPISIRLAGWKFDSDVWARFNDSNWPKGKLQNILFSNITGSAAKKDNICISITGTAQARPENITFSNIDITFPGGGTAEQGARRNVPDLERGYPEINMFGDLPAYGLYIHHAAGIKLNNVTFRLETEDLRPAIVCDDAQDMELDGFKAEGSKKAESLIRLENSQNVLIRSSRALNETGKFVLEEGSKDIVVLDK</sequence>
<dbReference type="Pfam" id="PF00295">
    <property type="entry name" value="Glyco_hydro_28"/>
    <property type="match status" value="1"/>
</dbReference>